<dbReference type="Gene3D" id="1.10.460.10">
    <property type="entry name" value="Topoisomerase I, domain 2"/>
    <property type="match status" value="1"/>
</dbReference>
<dbReference type="Gene3D" id="3.30.65.10">
    <property type="entry name" value="Bacterial Topoisomerase I, domain 1"/>
    <property type="match status" value="3"/>
</dbReference>
<dbReference type="InterPro" id="IPR023406">
    <property type="entry name" value="Topo_IA_AS"/>
</dbReference>
<keyword evidence="7 10" id="KW-0799">Topoisomerase</keyword>
<comment type="catalytic activity">
    <reaction evidence="1 10">
        <text>ATP-independent breakage of single-stranded DNA, followed by passage and rejoining.</text>
        <dbReference type="EC" id="5.6.2.1"/>
    </reaction>
</comment>
<dbReference type="PROSITE" id="PS52039">
    <property type="entry name" value="TOPO_IA_2"/>
    <property type="match status" value="1"/>
</dbReference>
<comment type="function">
    <text evidence="10">Releases the supercoiling and torsional tension of DNA, which is introduced during the DNA replication and transcription, by transiently cleaving and rejoining one strand of the DNA duplex. Introduces a single-strand break via transesterification at a target site in duplex DNA. The scissile phosphodiester is attacked by the catalytic tyrosine of the enzyme, resulting in the formation of a DNA-(5'-phosphotyrosyl)-enzyme intermediate and the expulsion of a 3'-OH DNA strand. The free DNA strand then undergoes passage around the unbroken strand, thus removing DNA supercoils. Finally, in the religation step, the DNA 3'-OH attacks the covalent intermediate to expel the active-site tyrosine and restore the DNA phosphodiester backbone.</text>
</comment>
<dbReference type="InterPro" id="IPR013825">
    <property type="entry name" value="Topo_IA_cen_sub2"/>
</dbReference>
<keyword evidence="9 10" id="KW-0413">Isomerase</keyword>
<dbReference type="CDD" id="cd03363">
    <property type="entry name" value="TOPRIM_TopoIA_TopoI"/>
    <property type="match status" value="1"/>
</dbReference>
<feature type="site" description="Interaction with DNA" evidence="10">
    <location>
        <position position="494"/>
    </location>
</feature>
<dbReference type="Pfam" id="PF01751">
    <property type="entry name" value="Toprim"/>
    <property type="match status" value="1"/>
</dbReference>
<dbReference type="InterPro" id="IPR003601">
    <property type="entry name" value="Topo_IA_2"/>
</dbReference>
<evidence type="ECO:0000259" key="11">
    <source>
        <dbReference type="PROSITE" id="PS50880"/>
    </source>
</evidence>
<feature type="site" description="Interaction with DNA" evidence="10">
    <location>
        <position position="140"/>
    </location>
</feature>
<evidence type="ECO:0000256" key="10">
    <source>
        <dbReference type="HAMAP-Rule" id="MF_00952"/>
    </source>
</evidence>
<dbReference type="EC" id="5.6.2.1" evidence="10"/>
<dbReference type="InterPro" id="IPR006171">
    <property type="entry name" value="TOPRIM_dom"/>
</dbReference>
<organism evidence="13 14">
    <name type="scientific">Helicobacter cinaedi</name>
    <dbReference type="NCBI Taxonomy" id="213"/>
    <lineage>
        <taxon>Bacteria</taxon>
        <taxon>Pseudomonadati</taxon>
        <taxon>Campylobacterota</taxon>
        <taxon>Epsilonproteobacteria</taxon>
        <taxon>Campylobacterales</taxon>
        <taxon>Helicobacteraceae</taxon>
        <taxon>Helicobacter</taxon>
    </lineage>
</organism>
<dbReference type="GO" id="GO:0005694">
    <property type="term" value="C:chromosome"/>
    <property type="evidence" value="ECO:0007669"/>
    <property type="project" value="InterPro"/>
</dbReference>
<evidence type="ECO:0000256" key="5">
    <source>
        <dbReference type="ARBA" id="ARBA00022833"/>
    </source>
</evidence>
<dbReference type="SUPFAM" id="SSF56712">
    <property type="entry name" value="Prokaryotic type I DNA topoisomerase"/>
    <property type="match status" value="1"/>
</dbReference>
<comment type="caution">
    <text evidence="10">Lacks conserved residue(s) required for the propagation of feature annotation.</text>
</comment>
<dbReference type="SUPFAM" id="SSF57783">
    <property type="entry name" value="Zinc beta-ribbon"/>
    <property type="match status" value="2"/>
</dbReference>
<keyword evidence="4" id="KW-0863">Zinc-finger</keyword>
<evidence type="ECO:0000256" key="8">
    <source>
        <dbReference type="ARBA" id="ARBA00023125"/>
    </source>
</evidence>
<feature type="active site" description="O-(5'-phospho-DNA)-tyrosine intermediate" evidence="10">
    <location>
        <position position="303"/>
    </location>
</feature>
<evidence type="ECO:0000256" key="2">
    <source>
        <dbReference type="ARBA" id="ARBA00009446"/>
    </source>
</evidence>
<dbReference type="HAMAP" id="MF_00952">
    <property type="entry name" value="Topoisom_1_prok"/>
    <property type="match status" value="1"/>
</dbReference>
<dbReference type="InterPro" id="IPR028612">
    <property type="entry name" value="Topoisom_1_IA"/>
</dbReference>
<dbReference type="InterPro" id="IPR034149">
    <property type="entry name" value="TOPRIM_TopoI"/>
</dbReference>
<feature type="site" description="Interaction with DNA" evidence="10">
    <location>
        <position position="143"/>
    </location>
</feature>
<feature type="domain" description="Topo IA-type catalytic" evidence="12">
    <location>
        <begin position="129"/>
        <end position="562"/>
    </location>
</feature>
<dbReference type="InterPro" id="IPR023405">
    <property type="entry name" value="Topo_IA_core_domain"/>
</dbReference>
<dbReference type="PANTHER" id="PTHR42785">
    <property type="entry name" value="DNA TOPOISOMERASE, TYPE IA, CORE"/>
    <property type="match status" value="1"/>
</dbReference>
<dbReference type="GO" id="GO:0008270">
    <property type="term" value="F:zinc ion binding"/>
    <property type="evidence" value="ECO:0007669"/>
    <property type="project" value="UniProtKB-KW"/>
</dbReference>
<dbReference type="PRINTS" id="PR00417">
    <property type="entry name" value="PRTPISMRASEI"/>
</dbReference>
<feature type="region of interest" description="Interaction with DNA" evidence="10">
    <location>
        <begin position="163"/>
        <end position="168"/>
    </location>
</feature>
<feature type="domain" description="Toprim" evidence="11">
    <location>
        <begin position="2"/>
        <end position="113"/>
    </location>
</feature>
<dbReference type="InterPro" id="IPR013826">
    <property type="entry name" value="Topo_IA_cen_sub3"/>
</dbReference>
<evidence type="ECO:0000259" key="12">
    <source>
        <dbReference type="PROSITE" id="PS52039"/>
    </source>
</evidence>
<dbReference type="SMART" id="SM00493">
    <property type="entry name" value="TOPRIM"/>
    <property type="match status" value="1"/>
</dbReference>
<protein>
    <recommendedName>
        <fullName evidence="10">DNA topoisomerase 1</fullName>
        <ecNumber evidence="10">5.6.2.1</ecNumber>
    </recommendedName>
    <alternativeName>
        <fullName evidence="10">DNA topoisomerase I</fullName>
    </alternativeName>
</protein>
<evidence type="ECO:0000256" key="1">
    <source>
        <dbReference type="ARBA" id="ARBA00000213"/>
    </source>
</evidence>
<comment type="subunit">
    <text evidence="10">Monomer.</text>
</comment>
<dbReference type="InterPro" id="IPR003602">
    <property type="entry name" value="Topo_IA_DNA-bd_dom"/>
</dbReference>
<feature type="site" description="Interaction with DNA" evidence="10">
    <location>
        <position position="32"/>
    </location>
</feature>
<dbReference type="InterPro" id="IPR013498">
    <property type="entry name" value="Topo_IA_Znf"/>
</dbReference>
<dbReference type="Pfam" id="PF01131">
    <property type="entry name" value="Topoisom_bac"/>
    <property type="match status" value="1"/>
</dbReference>
<evidence type="ECO:0000313" key="14">
    <source>
        <dbReference type="Proteomes" id="UP000255103"/>
    </source>
</evidence>
<dbReference type="InterPro" id="IPR000380">
    <property type="entry name" value="Topo_IA"/>
</dbReference>
<keyword evidence="6" id="KW-0460">Magnesium</keyword>
<dbReference type="Pfam" id="PF01396">
    <property type="entry name" value="Zn_ribbon_Top1"/>
    <property type="match status" value="3"/>
</dbReference>
<evidence type="ECO:0000256" key="9">
    <source>
        <dbReference type="ARBA" id="ARBA00023235"/>
    </source>
</evidence>
<feature type="site" description="Interaction with DNA" evidence="10">
    <location>
        <position position="139"/>
    </location>
</feature>
<dbReference type="Gene3D" id="3.40.50.140">
    <property type="match status" value="1"/>
</dbReference>
<name>A0A377JSH6_9HELI</name>
<dbReference type="PANTHER" id="PTHR42785:SF1">
    <property type="entry name" value="DNA TOPOISOMERASE"/>
    <property type="match status" value="1"/>
</dbReference>
<keyword evidence="3" id="KW-0479">Metal-binding</keyword>
<dbReference type="EMBL" id="UGHX01000001">
    <property type="protein sequence ID" value="STP10876.1"/>
    <property type="molecule type" value="Genomic_DNA"/>
</dbReference>
<dbReference type="Proteomes" id="UP000255103">
    <property type="component" value="Unassembled WGS sequence"/>
</dbReference>
<dbReference type="AlphaFoldDB" id="A0A377JSH6"/>
<dbReference type="GO" id="GO:0003677">
    <property type="term" value="F:DNA binding"/>
    <property type="evidence" value="ECO:0007669"/>
    <property type="project" value="UniProtKB-KW"/>
</dbReference>
<dbReference type="InterPro" id="IPR013497">
    <property type="entry name" value="Topo_IA_cen"/>
</dbReference>
<keyword evidence="5" id="KW-0862">Zinc</keyword>
<dbReference type="SMART" id="SM00437">
    <property type="entry name" value="TOP1Ac"/>
    <property type="match status" value="1"/>
</dbReference>
<evidence type="ECO:0000256" key="6">
    <source>
        <dbReference type="ARBA" id="ARBA00022842"/>
    </source>
</evidence>
<evidence type="ECO:0000313" key="13">
    <source>
        <dbReference type="EMBL" id="STP10876.1"/>
    </source>
</evidence>
<accession>A0A377JSH6</accession>
<gene>
    <name evidence="10 13" type="primary">topA</name>
    <name evidence="13" type="ORF">NCTC12219_00757</name>
</gene>
<dbReference type="NCBIfam" id="TIGR01051">
    <property type="entry name" value="topA_bact"/>
    <property type="match status" value="1"/>
</dbReference>
<dbReference type="RefSeq" id="WP_115721615.1">
    <property type="nucleotide sequence ID" value="NZ_UGHX01000001.1"/>
</dbReference>
<evidence type="ECO:0000256" key="4">
    <source>
        <dbReference type="ARBA" id="ARBA00022771"/>
    </source>
</evidence>
<dbReference type="PROSITE" id="PS50880">
    <property type="entry name" value="TOPRIM"/>
    <property type="match status" value="1"/>
</dbReference>
<feature type="site" description="Interaction with DNA" evidence="10">
    <location>
        <position position="305"/>
    </location>
</feature>
<dbReference type="InterPro" id="IPR005733">
    <property type="entry name" value="TopoI_bac-type"/>
</dbReference>
<dbReference type="InterPro" id="IPR013824">
    <property type="entry name" value="Topo_IA_cen_sub1"/>
</dbReference>
<sequence length="746" mass="84456">MKDLIIVESPAKAKTIKHFLGDKYEVLASKGHIRDLPKYSFGIEIENQHFTPQYTISKDHTEIVEKIKQAHKKAKTTYIATDEDREGEAIGYHITQALKRPYDEFPRIVFHEITKNAITHSLQNPRKIDMARVNAQQARRLLDRIVGFKLSQLMSSKIQKGLSAGRVQSAALKIIVDREREIEAFKPTIYFNIGAIFATQGGEKNSDIESELIVYNQKLEKLSLQDSKVVEQMCENIKREQFYIKEITTKSKKTPTPPPFMTSTLQQSASSLLGYSPTRTMSIAQRLYEGVNTSFGTMGVITYMRTDSLNIAKEAQDSARELLLKTYGKEYVPTKAKNYSTKSKAAQEAHEAIRPTNLAFTPQLAKDYLKPDELKIYTLIYNRFLASQSQDAVFETQNILFASSGTNDEIVFKASGRKLVFDGFYKIMGSDDKDKLLPECKQGQSVVLKEVKSEQKSTEPSPRYSEASIIKSMESLGIGRPSTYAPTIALLVNREYVKVEKKQLVPQESAFKATAMLEENFNEIVDSHFSAGLEDKLDEIAQEHIDWQVVLWDFYNPFIKKIESGKKNITSQKVSIPTGEMCPQCGKELVQRQSRYGEFIACSGYPKCKYIKPSDSKPQENEQGDSKAYGECEKCGKPMVKKFGRNGEFIACSGYPKCKNTKSLQNKAEPKSVEGVACPECGGEIVQRFSRRGAFFGCKNYPKCNFISKFQPIAQKCEKCGGAMCEREYRKKQVRECLKCKDRVEI</sequence>
<proteinExistence type="inferred from homology"/>
<comment type="similarity">
    <text evidence="2 10">Belongs to the type IA topoisomerase family.</text>
</comment>
<dbReference type="Gene3D" id="1.10.290.10">
    <property type="entry name" value="Topoisomerase I, domain 4"/>
    <property type="match status" value="1"/>
</dbReference>
<dbReference type="GO" id="GO:0006265">
    <property type="term" value="P:DNA topological change"/>
    <property type="evidence" value="ECO:0007669"/>
    <property type="project" value="UniProtKB-UniRule"/>
</dbReference>
<dbReference type="PROSITE" id="PS00396">
    <property type="entry name" value="TOPO_IA_1"/>
    <property type="match status" value="1"/>
</dbReference>
<dbReference type="CDD" id="cd00186">
    <property type="entry name" value="TOP1Ac"/>
    <property type="match status" value="1"/>
</dbReference>
<evidence type="ECO:0000256" key="3">
    <source>
        <dbReference type="ARBA" id="ARBA00022723"/>
    </source>
</evidence>
<reference evidence="13 14" key="1">
    <citation type="submission" date="2018-06" db="EMBL/GenBank/DDBJ databases">
        <authorList>
            <consortium name="Pathogen Informatics"/>
            <person name="Doyle S."/>
        </authorList>
    </citation>
    <scope>NUCLEOTIDE SEQUENCE [LARGE SCALE GENOMIC DNA]</scope>
    <source>
        <strain evidence="13 14">NCTC12219</strain>
    </source>
</reference>
<dbReference type="Gene3D" id="2.70.20.10">
    <property type="entry name" value="Topoisomerase I, domain 3"/>
    <property type="match status" value="1"/>
</dbReference>
<keyword evidence="8 10" id="KW-0238">DNA-binding</keyword>
<dbReference type="SMART" id="SM00436">
    <property type="entry name" value="TOP1Bc"/>
    <property type="match status" value="1"/>
</dbReference>
<dbReference type="GO" id="GO:0003917">
    <property type="term" value="F:DNA topoisomerase type I (single strand cut, ATP-independent) activity"/>
    <property type="evidence" value="ECO:0007669"/>
    <property type="project" value="UniProtKB-UniRule"/>
</dbReference>
<evidence type="ECO:0000256" key="7">
    <source>
        <dbReference type="ARBA" id="ARBA00023029"/>
    </source>
</evidence>